<dbReference type="OrthoDB" id="443318at2759"/>
<dbReference type="EMBL" id="JABCRI010000006">
    <property type="protein sequence ID" value="KAF8405089.1"/>
    <property type="molecule type" value="Genomic_DNA"/>
</dbReference>
<keyword evidence="1" id="KW-1133">Transmembrane helix</keyword>
<name>A0A834ZCZ2_TETSI</name>
<reference evidence="2 3" key="1">
    <citation type="submission" date="2020-04" db="EMBL/GenBank/DDBJ databases">
        <title>Plant Genome Project.</title>
        <authorList>
            <person name="Zhang R.-G."/>
        </authorList>
    </citation>
    <scope>NUCLEOTIDE SEQUENCE [LARGE SCALE GENOMIC DNA]</scope>
    <source>
        <strain evidence="2">YNK0</strain>
        <tissue evidence="2">Leaf</tissue>
    </source>
</reference>
<sequence length="248" mass="27606">MGHHHLCLDNSPNPLETARQDDRMVVEFLSIVNQKSQLNTLIQDRNLLATANHPWKPLKHFCTRINVDGATLLSGWAVGVGVVGWNAIGDHIFSVASPLQVDLLGRLKLQLSVWPFKFIWMFQDALRNFWNEIDVRLVINLVLKLPPTQQPPVIFLEALPSLCSRLLFILLLSVLAMPARMMKATFLVLLSLSTLGSSESGYSPVYVAHQDGFEGSHKIESLLGQPNGANFDQYSGYVTVDHNAGRAL</sequence>
<dbReference type="Proteomes" id="UP000655225">
    <property type="component" value="Unassembled WGS sequence"/>
</dbReference>
<comment type="caution">
    <text evidence="2">The sequence shown here is derived from an EMBL/GenBank/DDBJ whole genome shotgun (WGS) entry which is preliminary data.</text>
</comment>
<proteinExistence type="predicted"/>
<gene>
    <name evidence="2" type="ORF">HHK36_009987</name>
</gene>
<keyword evidence="1" id="KW-0812">Transmembrane</keyword>
<organism evidence="2 3">
    <name type="scientific">Tetracentron sinense</name>
    <name type="common">Spur-leaf</name>
    <dbReference type="NCBI Taxonomy" id="13715"/>
    <lineage>
        <taxon>Eukaryota</taxon>
        <taxon>Viridiplantae</taxon>
        <taxon>Streptophyta</taxon>
        <taxon>Embryophyta</taxon>
        <taxon>Tracheophyta</taxon>
        <taxon>Spermatophyta</taxon>
        <taxon>Magnoliopsida</taxon>
        <taxon>Trochodendrales</taxon>
        <taxon>Trochodendraceae</taxon>
        <taxon>Tetracentron</taxon>
    </lineage>
</organism>
<keyword evidence="1" id="KW-0472">Membrane</keyword>
<keyword evidence="3" id="KW-1185">Reference proteome</keyword>
<feature type="transmembrane region" description="Helical" evidence="1">
    <location>
        <begin position="153"/>
        <end position="177"/>
    </location>
</feature>
<evidence type="ECO:0000256" key="1">
    <source>
        <dbReference type="SAM" id="Phobius"/>
    </source>
</evidence>
<evidence type="ECO:0000313" key="3">
    <source>
        <dbReference type="Proteomes" id="UP000655225"/>
    </source>
</evidence>
<protein>
    <submittedName>
        <fullName evidence="2">Uncharacterized protein</fullName>
    </submittedName>
</protein>
<dbReference type="AlphaFoldDB" id="A0A834ZCZ2"/>
<accession>A0A834ZCZ2</accession>
<evidence type="ECO:0000313" key="2">
    <source>
        <dbReference type="EMBL" id="KAF8405089.1"/>
    </source>
</evidence>